<dbReference type="EMBL" id="LR699119">
    <property type="protein sequence ID" value="VVC76180.1"/>
    <property type="molecule type" value="Genomic_DNA"/>
</dbReference>
<keyword evidence="1" id="KW-0472">Membrane</keyword>
<reference evidence="2 3" key="1">
    <citation type="submission" date="2019-08" db="EMBL/GenBank/DDBJ databases">
        <authorList>
            <person name="Guy L."/>
        </authorList>
    </citation>
    <scope>NUCLEOTIDE SEQUENCE [LARGE SCALE GENOMIC DNA]</scope>
    <source>
        <strain evidence="2 3">SGT-108</strain>
    </source>
</reference>
<keyword evidence="3" id="KW-1185">Reference proteome</keyword>
<name>A0A5E4PGL7_9COXI</name>
<sequence length="37" mass="3927">MEQDDKNKLTFTAKGAALGLAAYVVLILIVAAIFLFG</sequence>
<evidence type="ECO:0000313" key="3">
    <source>
        <dbReference type="Proteomes" id="UP000324194"/>
    </source>
</evidence>
<dbReference type="KEGG" id="asip:AQUSIP_14860"/>
<protein>
    <submittedName>
        <fullName evidence="2">Uncharacterized protein</fullName>
    </submittedName>
</protein>
<evidence type="ECO:0000313" key="2">
    <source>
        <dbReference type="EMBL" id="VVC76180.1"/>
    </source>
</evidence>
<gene>
    <name evidence="2" type="ORF">AQUSIP_14860</name>
</gene>
<evidence type="ECO:0000256" key="1">
    <source>
        <dbReference type="SAM" id="Phobius"/>
    </source>
</evidence>
<accession>A0A5E4PGL7</accession>
<feature type="transmembrane region" description="Helical" evidence="1">
    <location>
        <begin position="16"/>
        <end position="36"/>
    </location>
</feature>
<organism evidence="2 3">
    <name type="scientific">Aquicella siphonis</name>
    <dbReference type="NCBI Taxonomy" id="254247"/>
    <lineage>
        <taxon>Bacteria</taxon>
        <taxon>Pseudomonadati</taxon>
        <taxon>Pseudomonadota</taxon>
        <taxon>Gammaproteobacteria</taxon>
        <taxon>Legionellales</taxon>
        <taxon>Coxiellaceae</taxon>
        <taxon>Aquicella</taxon>
    </lineage>
</organism>
<keyword evidence="1" id="KW-1133">Transmembrane helix</keyword>
<dbReference type="AlphaFoldDB" id="A0A5E4PGL7"/>
<proteinExistence type="predicted"/>
<dbReference type="Proteomes" id="UP000324194">
    <property type="component" value="Chromosome 1"/>
</dbReference>
<keyword evidence="1" id="KW-0812">Transmembrane</keyword>